<dbReference type="Gene3D" id="3.30.70.270">
    <property type="match status" value="1"/>
</dbReference>
<dbReference type="AlphaFoldDB" id="A0A1E3XA07"/>
<proteinExistence type="predicted"/>
<reference evidence="2 3" key="1">
    <citation type="submission" date="2016-07" db="EMBL/GenBank/DDBJ databases">
        <title>Draft genome of Scalindua rubra, obtained from a brine-seawater interface in the Red Sea, sheds light on salt adaptation in anammox bacteria.</title>
        <authorList>
            <person name="Speth D.R."/>
            <person name="Lagkouvardos I."/>
            <person name="Wang Y."/>
            <person name="Qian P.-Y."/>
            <person name="Dutilh B.E."/>
            <person name="Jetten M.S."/>
        </authorList>
    </citation>
    <scope>NUCLEOTIDE SEQUENCE [LARGE SCALE GENOMIC DNA]</scope>
    <source>
        <strain evidence="2">BSI-1</strain>
    </source>
</reference>
<dbReference type="PROSITE" id="PS50887">
    <property type="entry name" value="GGDEF"/>
    <property type="match status" value="1"/>
</dbReference>
<dbReference type="GO" id="GO:0016301">
    <property type="term" value="F:kinase activity"/>
    <property type="evidence" value="ECO:0007669"/>
    <property type="project" value="UniProtKB-KW"/>
</dbReference>
<dbReference type="EMBL" id="MAYW01000061">
    <property type="protein sequence ID" value="ODS32471.1"/>
    <property type="molecule type" value="Genomic_DNA"/>
</dbReference>
<evidence type="ECO:0000313" key="2">
    <source>
        <dbReference type="EMBL" id="ODS32471.1"/>
    </source>
</evidence>
<evidence type="ECO:0000313" key="3">
    <source>
        <dbReference type="Proteomes" id="UP000094056"/>
    </source>
</evidence>
<sequence length="72" mass="8453">MIVSMGERKDSENIESRLKENIRIHNARGIRNYKISMSVGIAYYDPENPVSFDELLVRADELMYDQKLVVKY</sequence>
<gene>
    <name evidence="2" type="ORF">SCARUB_02415</name>
</gene>
<keyword evidence="2" id="KW-0418">Kinase</keyword>
<organism evidence="2 3">
    <name type="scientific">Candidatus Scalindua rubra</name>
    <dbReference type="NCBI Taxonomy" id="1872076"/>
    <lineage>
        <taxon>Bacteria</taxon>
        <taxon>Pseudomonadati</taxon>
        <taxon>Planctomycetota</taxon>
        <taxon>Candidatus Brocadiia</taxon>
        <taxon>Candidatus Brocadiales</taxon>
        <taxon>Candidatus Scalinduaceae</taxon>
        <taxon>Candidatus Scalindua</taxon>
    </lineage>
</organism>
<name>A0A1E3XA07_9BACT</name>
<dbReference type="InterPro" id="IPR029787">
    <property type="entry name" value="Nucleotide_cyclase"/>
</dbReference>
<dbReference type="InterPro" id="IPR043128">
    <property type="entry name" value="Rev_trsase/Diguanyl_cyclase"/>
</dbReference>
<keyword evidence="2" id="KW-0808">Transferase</keyword>
<dbReference type="SUPFAM" id="SSF55073">
    <property type="entry name" value="Nucleotide cyclase"/>
    <property type="match status" value="1"/>
</dbReference>
<protein>
    <submittedName>
        <fullName evidence="2">Two-component sensor kinase</fullName>
    </submittedName>
</protein>
<dbReference type="InterPro" id="IPR000160">
    <property type="entry name" value="GGDEF_dom"/>
</dbReference>
<accession>A0A1E3XA07</accession>
<comment type="caution">
    <text evidence="2">The sequence shown here is derived from an EMBL/GenBank/DDBJ whole genome shotgun (WGS) entry which is preliminary data.</text>
</comment>
<feature type="domain" description="GGDEF" evidence="1">
    <location>
        <begin position="1"/>
        <end position="72"/>
    </location>
</feature>
<dbReference type="Proteomes" id="UP000094056">
    <property type="component" value="Unassembled WGS sequence"/>
</dbReference>
<evidence type="ECO:0000259" key="1">
    <source>
        <dbReference type="PROSITE" id="PS50887"/>
    </source>
</evidence>
<dbReference type="Pfam" id="PF00990">
    <property type="entry name" value="GGDEF"/>
    <property type="match status" value="1"/>
</dbReference>